<protein>
    <submittedName>
        <fullName evidence="3">Uncharacterized protein</fullName>
    </submittedName>
</protein>
<keyword evidence="2" id="KW-0472">Membrane</keyword>
<dbReference type="EMBL" id="NHYD01002567">
    <property type="protein sequence ID" value="PPQ86061.1"/>
    <property type="molecule type" value="Genomic_DNA"/>
</dbReference>
<keyword evidence="2" id="KW-0812">Transmembrane</keyword>
<sequence>MGASSNFEGVLVSLVHLLFTWYDKGRALQAPRRFRILHVPTAHLQEAVLDSIHTTIYIALMLSACALFSKTRIEISGSGPRNDTNQLKNQRMVMVGHRESSTYKELKRVIPTADAFGGAILGLFSVAADLVLILGDRHARIGRA</sequence>
<dbReference type="SUPFAM" id="SSF103491">
    <property type="entry name" value="Preprotein translocase SecY subunit"/>
    <property type="match status" value="1"/>
</dbReference>
<dbReference type="InParanoid" id="A0A409X5Q2"/>
<feature type="transmembrane region" description="Helical" evidence="2">
    <location>
        <begin position="115"/>
        <end position="135"/>
    </location>
</feature>
<name>A0A409X5Q2_PSICY</name>
<gene>
    <name evidence="3" type="ORF">CVT25_002242</name>
</gene>
<dbReference type="Gene3D" id="1.10.3370.10">
    <property type="entry name" value="SecY subunit domain"/>
    <property type="match status" value="1"/>
</dbReference>
<dbReference type="InterPro" id="IPR023201">
    <property type="entry name" value="SecY_dom_sf"/>
</dbReference>
<proteinExistence type="inferred from homology"/>
<evidence type="ECO:0000313" key="3">
    <source>
        <dbReference type="EMBL" id="PPQ86061.1"/>
    </source>
</evidence>
<dbReference type="Proteomes" id="UP000283269">
    <property type="component" value="Unassembled WGS sequence"/>
</dbReference>
<reference evidence="3 4" key="1">
    <citation type="journal article" date="2018" name="Evol. Lett.">
        <title>Horizontal gene cluster transfer increased hallucinogenic mushroom diversity.</title>
        <authorList>
            <person name="Reynolds H.T."/>
            <person name="Vijayakumar V."/>
            <person name="Gluck-Thaler E."/>
            <person name="Korotkin H.B."/>
            <person name="Matheny P.B."/>
            <person name="Slot J.C."/>
        </authorList>
    </citation>
    <scope>NUCLEOTIDE SEQUENCE [LARGE SCALE GENOMIC DNA]</scope>
    <source>
        <strain evidence="3 4">2631</strain>
    </source>
</reference>
<accession>A0A409X5Q2</accession>
<evidence type="ECO:0000256" key="2">
    <source>
        <dbReference type="SAM" id="Phobius"/>
    </source>
</evidence>
<keyword evidence="4" id="KW-1185">Reference proteome</keyword>
<dbReference type="STRING" id="93625.A0A409X5Q2"/>
<dbReference type="InterPro" id="IPR002208">
    <property type="entry name" value="SecY/SEC61-alpha"/>
</dbReference>
<comment type="caution">
    <text evidence="3">The sequence shown here is derived from an EMBL/GenBank/DDBJ whole genome shotgun (WGS) entry which is preliminary data.</text>
</comment>
<dbReference type="OrthoDB" id="420669at2759"/>
<dbReference type="AlphaFoldDB" id="A0A409X5Q2"/>
<dbReference type="GO" id="GO:0016020">
    <property type="term" value="C:membrane"/>
    <property type="evidence" value="ECO:0007669"/>
    <property type="project" value="InterPro"/>
</dbReference>
<evidence type="ECO:0000313" key="4">
    <source>
        <dbReference type="Proteomes" id="UP000283269"/>
    </source>
</evidence>
<organism evidence="3 4">
    <name type="scientific">Psilocybe cyanescens</name>
    <dbReference type="NCBI Taxonomy" id="93625"/>
    <lineage>
        <taxon>Eukaryota</taxon>
        <taxon>Fungi</taxon>
        <taxon>Dikarya</taxon>
        <taxon>Basidiomycota</taxon>
        <taxon>Agaricomycotina</taxon>
        <taxon>Agaricomycetes</taxon>
        <taxon>Agaricomycetidae</taxon>
        <taxon>Agaricales</taxon>
        <taxon>Agaricineae</taxon>
        <taxon>Strophariaceae</taxon>
        <taxon>Psilocybe</taxon>
    </lineage>
</organism>
<evidence type="ECO:0000256" key="1">
    <source>
        <dbReference type="RuleBase" id="RU004349"/>
    </source>
</evidence>
<comment type="similarity">
    <text evidence="1">Belongs to the SecY/SEC61-alpha family.</text>
</comment>
<dbReference type="GO" id="GO:0015031">
    <property type="term" value="P:protein transport"/>
    <property type="evidence" value="ECO:0007669"/>
    <property type="project" value="InterPro"/>
</dbReference>
<dbReference type="Pfam" id="PF00344">
    <property type="entry name" value="SecY"/>
    <property type="match status" value="1"/>
</dbReference>
<keyword evidence="2" id="KW-1133">Transmembrane helix</keyword>
<dbReference type="PANTHER" id="PTHR10906">
    <property type="entry name" value="SECY/SEC61-ALPHA FAMILY MEMBER"/>
    <property type="match status" value="1"/>
</dbReference>